<evidence type="ECO:0000256" key="2">
    <source>
        <dbReference type="ARBA" id="ARBA00004245"/>
    </source>
</evidence>
<feature type="region of interest" description="Disordered" evidence="7">
    <location>
        <begin position="53"/>
        <end position="105"/>
    </location>
</feature>
<feature type="domain" description="Enkurin" evidence="8">
    <location>
        <begin position="164"/>
        <end position="254"/>
    </location>
</feature>
<evidence type="ECO:0000313" key="9">
    <source>
        <dbReference type="EMBL" id="CAB3226431.1"/>
    </source>
</evidence>
<evidence type="ECO:0000256" key="7">
    <source>
        <dbReference type="SAM" id="MobiDB-lite"/>
    </source>
</evidence>
<reference evidence="9 10" key="1">
    <citation type="submission" date="2020-04" db="EMBL/GenBank/DDBJ databases">
        <authorList>
            <person name="Wallbank WR R."/>
            <person name="Pardo Diaz C."/>
            <person name="Kozak K."/>
            <person name="Martin S."/>
            <person name="Jiggins C."/>
            <person name="Moest M."/>
            <person name="Warren A I."/>
            <person name="Byers J.R.P. K."/>
            <person name="Montejo-Kovacevich G."/>
            <person name="Yen C E."/>
        </authorList>
    </citation>
    <scope>NUCLEOTIDE SEQUENCE [LARGE SCALE GENOMIC DNA]</scope>
</reference>
<dbReference type="GO" id="GO:0005516">
    <property type="term" value="F:calmodulin binding"/>
    <property type="evidence" value="ECO:0007669"/>
    <property type="project" value="TreeGrafter"/>
</dbReference>
<keyword evidence="6" id="KW-0175">Coiled coil</keyword>
<accession>A0A8S0Z1T5</accession>
<dbReference type="PANTHER" id="PTHR21490:SF0">
    <property type="entry name" value="ENKURIN"/>
    <property type="match status" value="1"/>
</dbReference>
<dbReference type="EMBL" id="CADEBC010000208">
    <property type="protein sequence ID" value="CAB3226431.1"/>
    <property type="molecule type" value="Genomic_DNA"/>
</dbReference>
<keyword evidence="3" id="KW-0963">Cytoplasm</keyword>
<evidence type="ECO:0000256" key="6">
    <source>
        <dbReference type="SAM" id="Coils"/>
    </source>
</evidence>
<evidence type="ECO:0000256" key="1">
    <source>
        <dbReference type="ARBA" id="ARBA00004138"/>
    </source>
</evidence>
<dbReference type="OrthoDB" id="2123594at2759"/>
<proteinExistence type="predicted"/>
<evidence type="ECO:0000256" key="5">
    <source>
        <dbReference type="ARBA" id="ARBA00023273"/>
    </source>
</evidence>
<keyword evidence="5" id="KW-0966">Cell projection</keyword>
<evidence type="ECO:0000313" key="10">
    <source>
        <dbReference type="Proteomes" id="UP000494106"/>
    </source>
</evidence>
<dbReference type="Pfam" id="PF13864">
    <property type="entry name" value="Enkurin"/>
    <property type="match status" value="1"/>
</dbReference>
<dbReference type="Proteomes" id="UP000494106">
    <property type="component" value="Unassembled WGS sequence"/>
</dbReference>
<name>A0A8S0Z1T5_ARCPL</name>
<comment type="caution">
    <text evidence="9">The sequence shown here is derived from an EMBL/GenBank/DDBJ whole genome shotgun (WGS) entry which is preliminary data.</text>
</comment>
<gene>
    <name evidence="9" type="ORF">APLA_LOCUS2864</name>
</gene>
<evidence type="ECO:0000259" key="8">
    <source>
        <dbReference type="PROSITE" id="PS51665"/>
    </source>
</evidence>
<organism evidence="9 10">
    <name type="scientific">Arctia plantaginis</name>
    <name type="common">Wood tiger moth</name>
    <name type="synonym">Phalaena plantaginis</name>
    <dbReference type="NCBI Taxonomy" id="874455"/>
    <lineage>
        <taxon>Eukaryota</taxon>
        <taxon>Metazoa</taxon>
        <taxon>Ecdysozoa</taxon>
        <taxon>Arthropoda</taxon>
        <taxon>Hexapoda</taxon>
        <taxon>Insecta</taxon>
        <taxon>Pterygota</taxon>
        <taxon>Neoptera</taxon>
        <taxon>Endopterygota</taxon>
        <taxon>Lepidoptera</taxon>
        <taxon>Glossata</taxon>
        <taxon>Ditrysia</taxon>
        <taxon>Noctuoidea</taxon>
        <taxon>Erebidae</taxon>
        <taxon>Arctiinae</taxon>
        <taxon>Arctia</taxon>
    </lineage>
</organism>
<dbReference type="PANTHER" id="PTHR21490">
    <property type="entry name" value="ENKURIN-RELATED"/>
    <property type="match status" value="1"/>
</dbReference>
<dbReference type="PROSITE" id="PS51665">
    <property type="entry name" value="ENKURIN"/>
    <property type="match status" value="1"/>
</dbReference>
<keyword evidence="10" id="KW-1185">Reference proteome</keyword>
<dbReference type="AlphaFoldDB" id="A0A8S0Z1T5"/>
<dbReference type="GO" id="GO:0005879">
    <property type="term" value="C:axonemal microtubule"/>
    <property type="evidence" value="ECO:0007669"/>
    <property type="project" value="TreeGrafter"/>
</dbReference>
<dbReference type="InterPro" id="IPR027012">
    <property type="entry name" value="Enkurin_dom"/>
</dbReference>
<feature type="coiled-coil region" evidence="6">
    <location>
        <begin position="162"/>
        <end position="196"/>
    </location>
</feature>
<dbReference type="GO" id="GO:0001669">
    <property type="term" value="C:acrosomal vesicle"/>
    <property type="evidence" value="ECO:0007669"/>
    <property type="project" value="TreeGrafter"/>
</dbReference>
<sequence length="256" mass="29799">MSMVEIVNHDEVIYTILDKPPPEPPKTPRYHSQLEKDLREAVLKRKQLRRTFGYAETPLKPPDQFLKKGEGLTQPIKKSDHKCVQSGNLPPVPKRPPPGKKPEKPQVNFKVVNIKKAIKIKGKPVEPRLVDTRDGHIKKIKGSGEVPEYCLRPDFGQMPSYLVKRNRRIQKALDRIRHAEETKESLCKLIKEEERQKLLSDLKQNWDIMQKAFLQLPMLTDTIPKILTKTKMEQDLRQLEKDIALVESNPYIYIYE</sequence>
<keyword evidence="4" id="KW-0206">Cytoskeleton</keyword>
<evidence type="ECO:0000256" key="3">
    <source>
        <dbReference type="ARBA" id="ARBA00022490"/>
    </source>
</evidence>
<dbReference type="InterPro" id="IPR052102">
    <property type="entry name" value="Enkurin_domain-protein"/>
</dbReference>
<evidence type="ECO:0000256" key="4">
    <source>
        <dbReference type="ARBA" id="ARBA00023212"/>
    </source>
</evidence>
<protein>
    <recommendedName>
        <fullName evidence="8">Enkurin domain-containing protein</fullName>
    </recommendedName>
</protein>
<comment type="subcellular location">
    <subcellularLocation>
        <location evidence="1">Cell projection</location>
        <location evidence="1">Cilium</location>
    </subcellularLocation>
    <subcellularLocation>
        <location evidence="2">Cytoplasm</location>
        <location evidence="2">Cytoskeleton</location>
    </subcellularLocation>
</comment>